<comment type="pathway">
    <text evidence="3">Purine metabolism.</text>
</comment>
<dbReference type="InterPro" id="IPR000031">
    <property type="entry name" value="PurE_dom"/>
</dbReference>
<dbReference type="Pfam" id="PF00731">
    <property type="entry name" value="AIRC"/>
    <property type="match status" value="1"/>
</dbReference>
<dbReference type="SUPFAM" id="SSF52255">
    <property type="entry name" value="N5-CAIR mutase (phosphoribosylaminoimidazole carboxylase, PurE)"/>
    <property type="match status" value="1"/>
</dbReference>
<dbReference type="NCBIfam" id="TIGR01162">
    <property type="entry name" value="purE"/>
    <property type="match status" value="1"/>
</dbReference>
<evidence type="ECO:0000313" key="5">
    <source>
        <dbReference type="EMBL" id="SVA29717.1"/>
    </source>
</evidence>
<dbReference type="GO" id="GO:0006189">
    <property type="term" value="P:'de novo' IMP biosynthetic process"/>
    <property type="evidence" value="ECO:0007669"/>
    <property type="project" value="InterPro"/>
</dbReference>
<keyword evidence="2" id="KW-0413">Isomerase</keyword>
<sequence length="161" mass="16764">MGSDSDFSVMEEASKVLENFSINHEVIVSSAHRSPERTRKYVVGASKRGIKILIAGAGAAAHLAGVIAAETTLPVIGVPISSSALNGLDALLSTTQMPGGVSVAGMAIGKAGAKNAGMLSVQILALSDKNLQKKLLKFKKDQAKEVERKSKKLKSNYATSS</sequence>
<dbReference type="Gene3D" id="3.40.50.1970">
    <property type="match status" value="1"/>
</dbReference>
<reference evidence="5" key="1">
    <citation type="submission" date="2018-05" db="EMBL/GenBank/DDBJ databases">
        <authorList>
            <person name="Lanie J.A."/>
            <person name="Ng W.-L."/>
            <person name="Kazmierczak K.M."/>
            <person name="Andrzejewski T.M."/>
            <person name="Davidsen T.M."/>
            <person name="Wayne K.J."/>
            <person name="Tettelin H."/>
            <person name="Glass J.I."/>
            <person name="Rusch D."/>
            <person name="Podicherti R."/>
            <person name="Tsui H.-C.T."/>
            <person name="Winkler M.E."/>
        </authorList>
    </citation>
    <scope>NUCLEOTIDE SEQUENCE</scope>
</reference>
<dbReference type="GO" id="GO:0016853">
    <property type="term" value="F:isomerase activity"/>
    <property type="evidence" value="ECO:0007669"/>
    <property type="project" value="UniProtKB-KW"/>
</dbReference>
<organism evidence="5">
    <name type="scientific">marine metagenome</name>
    <dbReference type="NCBI Taxonomy" id="408172"/>
    <lineage>
        <taxon>unclassified sequences</taxon>
        <taxon>metagenomes</taxon>
        <taxon>ecological metagenomes</taxon>
    </lineage>
</organism>
<accession>A0A381UQW1</accession>
<dbReference type="HAMAP" id="MF_01929">
    <property type="entry name" value="PurE_classI"/>
    <property type="match status" value="1"/>
</dbReference>
<dbReference type="SMART" id="SM01001">
    <property type="entry name" value="AIRC"/>
    <property type="match status" value="1"/>
</dbReference>
<gene>
    <name evidence="5" type="ORF">METZ01_LOCUS82571</name>
</gene>
<name>A0A381UQW1_9ZZZZ</name>
<keyword evidence="1" id="KW-0658">Purine biosynthesis</keyword>
<dbReference type="InterPro" id="IPR024694">
    <property type="entry name" value="PurE_prokaryotes"/>
</dbReference>
<dbReference type="PANTHER" id="PTHR23046:SF2">
    <property type="entry name" value="PHOSPHORIBOSYLAMINOIMIDAZOLE CARBOXYLASE"/>
    <property type="match status" value="1"/>
</dbReference>
<evidence type="ECO:0000256" key="2">
    <source>
        <dbReference type="ARBA" id="ARBA00023235"/>
    </source>
</evidence>
<proteinExistence type="inferred from homology"/>
<dbReference type="PIRSF" id="PIRSF001338">
    <property type="entry name" value="AIR_carboxylase"/>
    <property type="match status" value="1"/>
</dbReference>
<feature type="domain" description="PurE" evidence="4">
    <location>
        <begin position="1"/>
        <end position="146"/>
    </location>
</feature>
<protein>
    <recommendedName>
        <fullName evidence="4">PurE domain-containing protein</fullName>
    </recommendedName>
</protein>
<dbReference type="PANTHER" id="PTHR23046">
    <property type="entry name" value="PHOSPHORIBOSYLAMINOIMIDAZOLE CARBOXYLASE CATALYTIC SUBUNIT"/>
    <property type="match status" value="1"/>
</dbReference>
<evidence type="ECO:0000259" key="4">
    <source>
        <dbReference type="SMART" id="SM01001"/>
    </source>
</evidence>
<dbReference type="EMBL" id="UINC01006800">
    <property type="protein sequence ID" value="SVA29717.1"/>
    <property type="molecule type" value="Genomic_DNA"/>
</dbReference>
<evidence type="ECO:0000256" key="3">
    <source>
        <dbReference type="ARBA" id="ARBA00025704"/>
    </source>
</evidence>
<dbReference type="AlphaFoldDB" id="A0A381UQW1"/>
<evidence type="ECO:0000256" key="1">
    <source>
        <dbReference type="ARBA" id="ARBA00022755"/>
    </source>
</evidence>
<dbReference type="InterPro" id="IPR033747">
    <property type="entry name" value="PurE_ClassI"/>
</dbReference>